<reference evidence="1 2" key="1">
    <citation type="submission" date="2019-03" db="EMBL/GenBank/DDBJ databases">
        <title>Sapientia aquatica gen. nov., sp. nov., isolated from a crater lake.</title>
        <authorList>
            <person name="Felfoldi T."/>
            <person name="Szabo A."/>
            <person name="Toth E."/>
            <person name="Schumann P."/>
            <person name="Keki Z."/>
            <person name="Marialigeti K."/>
            <person name="Mathe I."/>
        </authorList>
    </citation>
    <scope>NUCLEOTIDE SEQUENCE [LARGE SCALE GENOMIC DNA]</scope>
    <source>
        <strain evidence="1 2">SA-152</strain>
    </source>
</reference>
<proteinExistence type="predicted"/>
<name>A0A4R5W6C7_9BURK</name>
<comment type="caution">
    <text evidence="1">The sequence shown here is derived from an EMBL/GenBank/DDBJ whole genome shotgun (WGS) entry which is preliminary data.</text>
</comment>
<organism evidence="1 2">
    <name type="scientific">Sapientia aquatica</name>
    <dbReference type="NCBI Taxonomy" id="1549640"/>
    <lineage>
        <taxon>Bacteria</taxon>
        <taxon>Pseudomonadati</taxon>
        <taxon>Pseudomonadota</taxon>
        <taxon>Betaproteobacteria</taxon>
        <taxon>Burkholderiales</taxon>
        <taxon>Oxalobacteraceae</taxon>
        <taxon>Sapientia</taxon>
    </lineage>
</organism>
<sequence>MPTTERTQFKKLEDLPNVGKATAADLRLLGITQPDQLRGQDPLHLYQELCRITGQRHDPCALDVFMAVVNFMEGGPELPWWEFTAERKKTYQI</sequence>
<evidence type="ECO:0000313" key="2">
    <source>
        <dbReference type="Proteomes" id="UP000294829"/>
    </source>
</evidence>
<dbReference type="Pfam" id="PF11731">
    <property type="entry name" value="Cdd1"/>
    <property type="match status" value="1"/>
</dbReference>
<gene>
    <name evidence="1" type="ORF">E2I14_02875</name>
</gene>
<dbReference type="RefSeq" id="WP_133325213.1">
    <property type="nucleotide sequence ID" value="NZ_SMYL01000001.1"/>
</dbReference>
<dbReference type="Gene3D" id="1.10.150.20">
    <property type="entry name" value="5' to 3' exonuclease, C-terminal subdomain"/>
    <property type="match status" value="1"/>
</dbReference>
<dbReference type="AlphaFoldDB" id="A0A4R5W6C7"/>
<protein>
    <submittedName>
        <fullName evidence="1">Mitomycin resistance protein</fullName>
    </submittedName>
</protein>
<dbReference type="OrthoDB" id="7173324at2"/>
<keyword evidence="2" id="KW-1185">Reference proteome</keyword>
<evidence type="ECO:0000313" key="1">
    <source>
        <dbReference type="EMBL" id="TDK68500.1"/>
    </source>
</evidence>
<dbReference type="EMBL" id="SMYL01000001">
    <property type="protein sequence ID" value="TDK68500.1"/>
    <property type="molecule type" value="Genomic_DNA"/>
</dbReference>
<dbReference type="Proteomes" id="UP000294829">
    <property type="component" value="Unassembled WGS sequence"/>
</dbReference>
<accession>A0A4R5W6C7</accession>
<dbReference type="InterPro" id="IPR021725">
    <property type="entry name" value="Cdd1"/>
</dbReference>